<comment type="caution">
    <text evidence="1">The sequence shown here is derived from an EMBL/GenBank/DDBJ whole genome shotgun (WGS) entry which is preliminary data.</text>
</comment>
<reference evidence="1" key="1">
    <citation type="submission" date="2023-04" db="EMBL/GenBank/DDBJ databases">
        <title>Ambrosiozyma monospora NBRC 10751.</title>
        <authorList>
            <person name="Ichikawa N."/>
            <person name="Sato H."/>
            <person name="Tonouchi N."/>
        </authorList>
    </citation>
    <scope>NUCLEOTIDE SEQUENCE</scope>
    <source>
        <strain evidence="1">NBRC 10751</strain>
    </source>
</reference>
<keyword evidence="2" id="KW-1185">Reference proteome</keyword>
<proteinExistence type="predicted"/>
<protein>
    <submittedName>
        <fullName evidence="1">Unnamed protein product</fullName>
    </submittedName>
</protein>
<name>A0ACB5T4U0_AMBMO</name>
<accession>A0ACB5T4U0</accession>
<dbReference type="EMBL" id="BSXS01003350">
    <property type="protein sequence ID" value="GME81110.1"/>
    <property type="molecule type" value="Genomic_DNA"/>
</dbReference>
<dbReference type="Proteomes" id="UP001165064">
    <property type="component" value="Unassembled WGS sequence"/>
</dbReference>
<evidence type="ECO:0000313" key="1">
    <source>
        <dbReference type="EMBL" id="GME81110.1"/>
    </source>
</evidence>
<gene>
    <name evidence="1" type="ORF">Amon02_000476500</name>
</gene>
<evidence type="ECO:0000313" key="2">
    <source>
        <dbReference type="Proteomes" id="UP001165064"/>
    </source>
</evidence>
<sequence length="465" mass="53822">MSKTSLIKLQELVDEQETGSNDTSLYRSRGNDNSSTSNPSIDSDEVAGRVSEIFDTKFKDVKNNLVSIQEQMSAISNLKESIIKELTISFQSQFNENLDLTVDKVTAASLSSNVVPALDEDIISGLIQKQLDDAISRVDIKFQHVTELKTGIELWKNDQSESYNNLVKAMEDFKSKTKKLLQDQSRQQNEFQIQQQQQQQLQLEYRQKNKEVEKERVKHLITVDDMKSSNAEVLEKVDSLSSKLLSIEESIVNEKSLAHQDKEKESLITRSDVLQNQLESLKSQLDEKIIQLEQVQKSREELVSQQKLAQTQLMNEQNSRRILESHLQDTQTRNVALESKLSDKTVETVKLQAENNKLKSQLLQKEKDSESELEKQNKLFEKLQKENAELKKQLVYESGLLTVKYKLKTHVGNLKQVKQQYQNLLLSKENLVNELGYLREIEERVIREKFQMAPRRRVTKDYCWI</sequence>
<organism evidence="1 2">
    <name type="scientific">Ambrosiozyma monospora</name>
    <name type="common">Yeast</name>
    <name type="synonym">Endomycopsis monosporus</name>
    <dbReference type="NCBI Taxonomy" id="43982"/>
    <lineage>
        <taxon>Eukaryota</taxon>
        <taxon>Fungi</taxon>
        <taxon>Dikarya</taxon>
        <taxon>Ascomycota</taxon>
        <taxon>Saccharomycotina</taxon>
        <taxon>Pichiomycetes</taxon>
        <taxon>Pichiales</taxon>
        <taxon>Pichiaceae</taxon>
        <taxon>Ambrosiozyma</taxon>
    </lineage>
</organism>